<dbReference type="InterPro" id="IPR012910">
    <property type="entry name" value="Plug_dom"/>
</dbReference>
<sequence length="610" mass="69531">MTTKRFFLFLAFFACQLVMAQHDSIQYLDVVRISDVQLKSFSDSQSVLSLSDSLIRENQPSLTSLLNYNTVIYFKENGLGMVSSPSFRGTTAQQTAVIWNGININSQLTGQTDFNTITTRDFQNITVRAGGGSALYGSSAIGGSIHLNNELNFKDHFSNELHLNYGSFNTIGANYKVSVSDTKFSFQAAISRNSSENDYKFPESNWKNQNGEFYNTSLNMAFGYKINARNYIKAYSQFFDSERHFAILFPAETKTKYQDFNSRNLLEWDRFMGLFTSRVKVAYLSEKYKYFANIANDNYSDGKVETVIGKYDLTYDINTTMKLNAIVDYTQNKGTGTGILHKTRNIASAGLLFKHEVGSRFLYELSGRKEVTDNYKSPVLFSVGANYKVTDFYTLKLNGSRNFRVPTFNDLYWEPGGNPDLKPESSYQAELGNAFTFKELQFSVTGYYMDIKDMLRWIPMGANWSPVNTDKVITYGGEAMLNWSRKIGMHQVSLNGTYAYTVSENDDTKKQLIYVPHHKATGSLTYSVQRFTANYQALYVGEVYTRTDNNSRYTIDPYLVGNATVNYTFGKKFSYTLGVQVLNLWNENYQSVENRFLPGRNINTYLTLNF</sequence>
<feature type="domain" description="TonB-dependent receptor-like beta-barrel" evidence="13">
    <location>
        <begin position="165"/>
        <end position="584"/>
    </location>
</feature>
<dbReference type="Pfam" id="PF07715">
    <property type="entry name" value="Plug"/>
    <property type="match status" value="1"/>
</dbReference>
<dbReference type="Gene3D" id="2.40.170.20">
    <property type="entry name" value="TonB-dependent receptor, beta-barrel domain"/>
    <property type="match status" value="1"/>
</dbReference>
<evidence type="ECO:0000256" key="10">
    <source>
        <dbReference type="PROSITE-ProRule" id="PRU01360"/>
    </source>
</evidence>
<evidence type="ECO:0000256" key="1">
    <source>
        <dbReference type="ARBA" id="ARBA00004571"/>
    </source>
</evidence>
<keyword evidence="5 12" id="KW-0732">Signal</keyword>
<dbReference type="Gene3D" id="2.170.130.10">
    <property type="entry name" value="TonB-dependent receptor, plug domain"/>
    <property type="match status" value="1"/>
</dbReference>
<reference evidence="15 16" key="1">
    <citation type="submission" date="2017-04" db="EMBL/GenBank/DDBJ databases">
        <title>Complete genome sequence of Flavobacterium kingsejong AJ004.</title>
        <authorList>
            <person name="Lee P.C."/>
        </authorList>
    </citation>
    <scope>NUCLEOTIDE SEQUENCE [LARGE SCALE GENOMIC DNA]</scope>
    <source>
        <strain evidence="15 16">AJ004</strain>
    </source>
</reference>
<keyword evidence="2 10" id="KW-0813">Transport</keyword>
<feature type="chain" id="PRO_5015491975" evidence="12">
    <location>
        <begin position="21"/>
        <end position="610"/>
    </location>
</feature>
<dbReference type="AlphaFoldDB" id="A0A2S1LTP4"/>
<evidence type="ECO:0000256" key="7">
    <source>
        <dbReference type="ARBA" id="ARBA00023136"/>
    </source>
</evidence>
<dbReference type="GO" id="GO:0009279">
    <property type="term" value="C:cell outer membrane"/>
    <property type="evidence" value="ECO:0007669"/>
    <property type="project" value="UniProtKB-SubCell"/>
</dbReference>
<dbReference type="OrthoDB" id="9762903at2"/>
<accession>A0A2S1LTP4</accession>
<feature type="domain" description="TonB-dependent receptor plug" evidence="14">
    <location>
        <begin position="45"/>
        <end position="143"/>
    </location>
</feature>
<dbReference type="GO" id="GO:0044718">
    <property type="term" value="P:siderophore transmembrane transport"/>
    <property type="evidence" value="ECO:0007669"/>
    <property type="project" value="TreeGrafter"/>
</dbReference>
<comment type="subcellular location">
    <subcellularLocation>
        <location evidence="1 10">Cell outer membrane</location>
        <topology evidence="1 10">Multi-pass membrane protein</topology>
    </subcellularLocation>
</comment>
<evidence type="ECO:0000256" key="11">
    <source>
        <dbReference type="RuleBase" id="RU003357"/>
    </source>
</evidence>
<organism evidence="15 16">
    <name type="scientific">Flavobacterium kingsejongi</name>
    <dbReference type="NCBI Taxonomy" id="1678728"/>
    <lineage>
        <taxon>Bacteria</taxon>
        <taxon>Pseudomonadati</taxon>
        <taxon>Bacteroidota</taxon>
        <taxon>Flavobacteriia</taxon>
        <taxon>Flavobacteriales</taxon>
        <taxon>Flavobacteriaceae</taxon>
        <taxon>Flavobacterium</taxon>
    </lineage>
</organism>
<dbReference type="PROSITE" id="PS52016">
    <property type="entry name" value="TONB_DEPENDENT_REC_3"/>
    <property type="match status" value="1"/>
</dbReference>
<dbReference type="KEGG" id="fki:FK004_18835"/>
<evidence type="ECO:0000259" key="13">
    <source>
        <dbReference type="Pfam" id="PF00593"/>
    </source>
</evidence>
<dbReference type="InterPro" id="IPR000531">
    <property type="entry name" value="Beta-barrel_TonB"/>
</dbReference>
<keyword evidence="7 10" id="KW-0472">Membrane</keyword>
<dbReference type="SUPFAM" id="SSF56935">
    <property type="entry name" value="Porins"/>
    <property type="match status" value="1"/>
</dbReference>
<evidence type="ECO:0000256" key="12">
    <source>
        <dbReference type="SAM" id="SignalP"/>
    </source>
</evidence>
<evidence type="ECO:0000313" key="15">
    <source>
        <dbReference type="EMBL" id="AWG27127.1"/>
    </source>
</evidence>
<keyword evidence="8 15" id="KW-0675">Receptor</keyword>
<evidence type="ECO:0000256" key="4">
    <source>
        <dbReference type="ARBA" id="ARBA00022692"/>
    </source>
</evidence>
<keyword evidence="4 10" id="KW-0812">Transmembrane</keyword>
<evidence type="ECO:0000256" key="6">
    <source>
        <dbReference type="ARBA" id="ARBA00023077"/>
    </source>
</evidence>
<evidence type="ECO:0000256" key="9">
    <source>
        <dbReference type="ARBA" id="ARBA00023237"/>
    </source>
</evidence>
<keyword evidence="16" id="KW-1185">Reference proteome</keyword>
<dbReference type="PANTHER" id="PTHR30069">
    <property type="entry name" value="TONB-DEPENDENT OUTER MEMBRANE RECEPTOR"/>
    <property type="match status" value="1"/>
</dbReference>
<dbReference type="InterPro" id="IPR039426">
    <property type="entry name" value="TonB-dep_rcpt-like"/>
</dbReference>
<dbReference type="RefSeq" id="WP_108738615.1">
    <property type="nucleotide sequence ID" value="NZ_CP020919.1"/>
</dbReference>
<dbReference type="Pfam" id="PF00593">
    <property type="entry name" value="TonB_dep_Rec_b-barrel"/>
    <property type="match status" value="1"/>
</dbReference>
<evidence type="ECO:0000313" key="16">
    <source>
        <dbReference type="Proteomes" id="UP000244677"/>
    </source>
</evidence>
<dbReference type="EMBL" id="CP020919">
    <property type="protein sequence ID" value="AWG27127.1"/>
    <property type="molecule type" value="Genomic_DNA"/>
</dbReference>
<dbReference type="PANTHER" id="PTHR30069:SF29">
    <property type="entry name" value="HEMOGLOBIN AND HEMOGLOBIN-HAPTOGLOBIN-BINDING PROTEIN 1-RELATED"/>
    <property type="match status" value="1"/>
</dbReference>
<keyword evidence="3 10" id="KW-1134">Transmembrane beta strand</keyword>
<dbReference type="InterPro" id="IPR036942">
    <property type="entry name" value="Beta-barrel_TonB_sf"/>
</dbReference>
<dbReference type="Proteomes" id="UP000244677">
    <property type="component" value="Chromosome"/>
</dbReference>
<comment type="similarity">
    <text evidence="10 11">Belongs to the TonB-dependent receptor family.</text>
</comment>
<keyword evidence="6 11" id="KW-0798">TonB box</keyword>
<protein>
    <submittedName>
        <fullName evidence="15">TonB-dependent receptor</fullName>
    </submittedName>
</protein>
<evidence type="ECO:0000256" key="2">
    <source>
        <dbReference type="ARBA" id="ARBA00022448"/>
    </source>
</evidence>
<evidence type="ECO:0000256" key="8">
    <source>
        <dbReference type="ARBA" id="ARBA00023170"/>
    </source>
</evidence>
<feature type="signal peptide" evidence="12">
    <location>
        <begin position="1"/>
        <end position="20"/>
    </location>
</feature>
<evidence type="ECO:0000256" key="5">
    <source>
        <dbReference type="ARBA" id="ARBA00022729"/>
    </source>
</evidence>
<name>A0A2S1LTP4_9FLAO</name>
<dbReference type="GO" id="GO:0015344">
    <property type="term" value="F:siderophore uptake transmembrane transporter activity"/>
    <property type="evidence" value="ECO:0007669"/>
    <property type="project" value="TreeGrafter"/>
</dbReference>
<gene>
    <name evidence="15" type="ORF">FK004_18835</name>
</gene>
<dbReference type="InterPro" id="IPR037066">
    <property type="entry name" value="Plug_dom_sf"/>
</dbReference>
<evidence type="ECO:0000259" key="14">
    <source>
        <dbReference type="Pfam" id="PF07715"/>
    </source>
</evidence>
<proteinExistence type="inferred from homology"/>
<evidence type="ECO:0000256" key="3">
    <source>
        <dbReference type="ARBA" id="ARBA00022452"/>
    </source>
</evidence>
<keyword evidence="9 10" id="KW-0998">Cell outer membrane</keyword>